<dbReference type="Proteomes" id="UP000189670">
    <property type="component" value="Unassembled WGS sequence"/>
</dbReference>
<dbReference type="EMBL" id="ATBP01000046">
    <property type="protein sequence ID" value="ETR73635.1"/>
    <property type="molecule type" value="Genomic_DNA"/>
</dbReference>
<dbReference type="GO" id="GO:0016788">
    <property type="term" value="F:hydrolase activity, acting on ester bonds"/>
    <property type="evidence" value="ECO:0007669"/>
    <property type="project" value="UniProtKB-ARBA"/>
</dbReference>
<dbReference type="SUPFAM" id="SSF52266">
    <property type="entry name" value="SGNH hydrolase"/>
    <property type="match status" value="1"/>
</dbReference>
<dbReference type="AlphaFoldDB" id="A0A1V1PG43"/>
<proteinExistence type="predicted"/>
<evidence type="ECO:0000256" key="1">
    <source>
        <dbReference type="SAM" id="Phobius"/>
    </source>
</evidence>
<feature type="transmembrane region" description="Helical" evidence="1">
    <location>
        <begin position="7"/>
        <end position="31"/>
    </location>
</feature>
<keyword evidence="1" id="KW-1133">Transmembrane helix</keyword>
<comment type="caution">
    <text evidence="2">The sequence shown here is derived from an EMBL/GenBank/DDBJ whole genome shotgun (WGS) entry which is preliminary data.</text>
</comment>
<protein>
    <recommendedName>
        <fullName evidence="4">SGNH hydrolase-type esterase domain-containing protein</fullName>
    </recommendedName>
</protein>
<gene>
    <name evidence="2" type="ORF">OMM_00788</name>
</gene>
<name>A0A1V1PG43_9BACT</name>
<dbReference type="InterPro" id="IPR036514">
    <property type="entry name" value="SGNH_hydro_sf"/>
</dbReference>
<evidence type="ECO:0008006" key="4">
    <source>
        <dbReference type="Google" id="ProtNLM"/>
    </source>
</evidence>
<keyword evidence="1" id="KW-0472">Membrane</keyword>
<accession>A0A1V1PG43</accession>
<reference evidence="3" key="1">
    <citation type="submission" date="2012-11" db="EMBL/GenBank/DDBJ databases">
        <authorList>
            <person name="Lucero-Rivera Y.E."/>
            <person name="Tovar-Ramirez D."/>
        </authorList>
    </citation>
    <scope>NUCLEOTIDE SEQUENCE [LARGE SCALE GENOMIC DNA]</scope>
    <source>
        <strain evidence="3">Araruama</strain>
    </source>
</reference>
<evidence type="ECO:0000313" key="3">
    <source>
        <dbReference type="Proteomes" id="UP000189670"/>
    </source>
</evidence>
<dbReference type="Gene3D" id="3.40.50.1110">
    <property type="entry name" value="SGNH hydrolase"/>
    <property type="match status" value="1"/>
</dbReference>
<evidence type="ECO:0000313" key="2">
    <source>
        <dbReference type="EMBL" id="ETR73635.1"/>
    </source>
</evidence>
<organism evidence="2 3">
    <name type="scientific">Candidatus Magnetoglobus multicellularis str. Araruama</name>
    <dbReference type="NCBI Taxonomy" id="890399"/>
    <lineage>
        <taxon>Bacteria</taxon>
        <taxon>Pseudomonadati</taxon>
        <taxon>Thermodesulfobacteriota</taxon>
        <taxon>Desulfobacteria</taxon>
        <taxon>Desulfobacterales</taxon>
        <taxon>Desulfobacteraceae</taxon>
        <taxon>Candidatus Magnetoglobus</taxon>
    </lineage>
</organism>
<sequence length="528" mass="61930">MKHHKLTIILICIIPSILFFVGIEIVFRLIFEPNRLIYHFDSHSNNYYWLKTDNIPRVVNKHTQTDFLIQARKCVDEIKGNADNTFKIVILGASSAIGYPYDPCLAFSNFLRILLSHSFPKKRFVILNMAVFAQTYRFALKAAFDSMLLKPDMIIVYAGHNERYAHNLIQVHHQLKRSKIKHAIETVSSFIEQYSVAYQWVLDQKDIYSPKKEIQIPEGFNPNNHLDLVCSHYINTTEQIIKSAKNNNVRLFFSTLLRNLKDYPPHYYEGTIDDSFPPLSIHTYNTFNEYQKSEPANIYRLARWYDKNNNELKANQYYIKASDYAHNVGRIHSRLQNFIRKIHITYPYANCVDTEKYIQKRKSITTIGKNEIIDWVHPRVETNYEIALSLFSEIRKVFNKNVRNNLEKRNNVLDFNAALKLTHTEYEKLQANGLVEGGFVNLQTSGCYAAKQLFLEGLQKKPHEEIKVKSLIGLSIIALKTNNKNYFSNIIEQLKQFSKESLINNLFDYRFYDQVNKIYSLLDITQEY</sequence>
<keyword evidence="1" id="KW-0812">Transmembrane</keyword>